<name>A0A151JAK4_9HYME</name>
<feature type="transmembrane region" description="Helical" evidence="1">
    <location>
        <begin position="166"/>
        <end position="184"/>
    </location>
</feature>
<accession>A0A151JAK4</accession>
<feature type="transmembrane region" description="Helical" evidence="1">
    <location>
        <begin position="196"/>
        <end position="223"/>
    </location>
</feature>
<organism evidence="2 3">
    <name type="scientific">Trachymyrmex cornetzi</name>
    <dbReference type="NCBI Taxonomy" id="471704"/>
    <lineage>
        <taxon>Eukaryota</taxon>
        <taxon>Metazoa</taxon>
        <taxon>Ecdysozoa</taxon>
        <taxon>Arthropoda</taxon>
        <taxon>Hexapoda</taxon>
        <taxon>Insecta</taxon>
        <taxon>Pterygota</taxon>
        <taxon>Neoptera</taxon>
        <taxon>Endopterygota</taxon>
        <taxon>Hymenoptera</taxon>
        <taxon>Apocrita</taxon>
        <taxon>Aculeata</taxon>
        <taxon>Formicoidea</taxon>
        <taxon>Formicidae</taxon>
        <taxon>Myrmicinae</taxon>
        <taxon>Trachymyrmex</taxon>
    </lineage>
</organism>
<proteinExistence type="predicted"/>
<reference evidence="2 3" key="1">
    <citation type="submission" date="2015-09" db="EMBL/GenBank/DDBJ databases">
        <title>Trachymyrmex cornetzi WGS genome.</title>
        <authorList>
            <person name="Nygaard S."/>
            <person name="Hu H."/>
            <person name="Boomsma J."/>
            <person name="Zhang G."/>
        </authorList>
    </citation>
    <scope>NUCLEOTIDE SEQUENCE [LARGE SCALE GENOMIC DNA]</scope>
    <source>
        <strain evidence="2">Tcor2-1</strain>
        <tissue evidence="2">Whole body</tissue>
    </source>
</reference>
<keyword evidence="3" id="KW-1185">Reference proteome</keyword>
<feature type="transmembrane region" description="Helical" evidence="1">
    <location>
        <begin position="401"/>
        <end position="419"/>
    </location>
</feature>
<sequence>MISATNSFTVPSVIVVTGSCPFSSIVVSSVTCCFCPLRLITFFLVIFFGFFPSINSSITITCSVSLISSSSRSFAYSVCGKRNTVSSVISCGPSIIVVTGSCFFESIIISSVTCCSCPLIISFLEVFFDFSSLIISSVIVTCFLISSSKANLSCGTGSTVSSTISSTGPSVSVVIGSFFSFSVVSSVTCSFCLPRLIILFLVVFFGFIPSITSSVTVICSLVSSTGLMNSTCDIGRIISSMISSIGPSITVVTGICPFSSIVVSSVTCCFFPLRLMIFFLIIFFGFFPSITSSVTVTCFLISSCSKGLTNLECGTGETIFSFRLSIGVLINNCFSSITVISPLFCFTTVFKHRYRMKQRVDAVVPRRYMSILYLLMLYVLYSRQFVLLFRRRHEFRLELSLLFLFLVFPSAYILFLYPLKLPKIPVHFVPLSWKDQLQPSMVFYLF</sequence>
<gene>
    <name evidence="2" type="ORF">ALC57_05506</name>
</gene>
<feature type="transmembrane region" description="Helical" evidence="1">
    <location>
        <begin position="42"/>
        <end position="67"/>
    </location>
</feature>
<feature type="transmembrane region" description="Helical" evidence="1">
    <location>
        <begin position="249"/>
        <end position="271"/>
    </location>
</feature>
<evidence type="ECO:0000256" key="1">
    <source>
        <dbReference type="SAM" id="Phobius"/>
    </source>
</evidence>
<keyword evidence="1" id="KW-0472">Membrane</keyword>
<keyword evidence="1" id="KW-1133">Transmembrane helix</keyword>
<dbReference type="AlphaFoldDB" id="A0A151JAK4"/>
<feature type="transmembrane region" description="Helical" evidence="1">
    <location>
        <begin position="371"/>
        <end position="389"/>
    </location>
</feature>
<feature type="transmembrane region" description="Helical" evidence="1">
    <location>
        <begin position="120"/>
        <end position="146"/>
    </location>
</feature>
<feature type="transmembrane region" description="Helical" evidence="1">
    <location>
        <begin position="278"/>
        <end position="302"/>
    </location>
</feature>
<dbReference type="Proteomes" id="UP000078492">
    <property type="component" value="Unassembled WGS sequence"/>
</dbReference>
<feature type="transmembrane region" description="Helical" evidence="1">
    <location>
        <begin position="322"/>
        <end position="350"/>
    </location>
</feature>
<feature type="transmembrane region" description="Helical" evidence="1">
    <location>
        <begin position="12"/>
        <end position="35"/>
    </location>
</feature>
<protein>
    <submittedName>
        <fullName evidence="2">Uncharacterized protein</fullName>
    </submittedName>
</protein>
<dbReference type="EMBL" id="KQ979254">
    <property type="protein sequence ID" value="KYN22088.1"/>
    <property type="molecule type" value="Genomic_DNA"/>
</dbReference>
<evidence type="ECO:0000313" key="3">
    <source>
        <dbReference type="Proteomes" id="UP000078492"/>
    </source>
</evidence>
<keyword evidence="1" id="KW-0812">Transmembrane</keyword>
<evidence type="ECO:0000313" key="2">
    <source>
        <dbReference type="EMBL" id="KYN22088.1"/>
    </source>
</evidence>